<feature type="domain" description="CheW-like" evidence="1">
    <location>
        <begin position="4"/>
        <end position="143"/>
    </location>
</feature>
<dbReference type="PROSITE" id="PS50851">
    <property type="entry name" value="CHEW"/>
    <property type="match status" value="1"/>
</dbReference>
<evidence type="ECO:0000259" key="1">
    <source>
        <dbReference type="PROSITE" id="PS50851"/>
    </source>
</evidence>
<dbReference type="SUPFAM" id="SSF50341">
    <property type="entry name" value="CheW-like"/>
    <property type="match status" value="1"/>
</dbReference>
<evidence type="ECO:0000313" key="3">
    <source>
        <dbReference type="Proteomes" id="UP001060164"/>
    </source>
</evidence>
<keyword evidence="3" id="KW-1185">Reference proteome</keyword>
<dbReference type="Gene3D" id="2.30.30.40">
    <property type="entry name" value="SH3 Domains"/>
    <property type="match status" value="1"/>
</dbReference>
<dbReference type="Pfam" id="PF01584">
    <property type="entry name" value="CheW"/>
    <property type="match status" value="1"/>
</dbReference>
<dbReference type="InterPro" id="IPR036061">
    <property type="entry name" value="CheW-like_dom_sf"/>
</dbReference>
<name>A0ABY5VGV4_9FIRM</name>
<sequence length="147" mass="17163">MDINKEILCIPGRTKNYAVEFTYIKEICPNMRVSKVPCLPEHFAGVFHYQGAIIPVIRLEEEAETGKDKTRSVILVLEYQKYQLGILLFRDPYMVQAEDMTWIDMPGHEETGTDTWTGKAFYKYRDHLFSLGDIEKLMDHLMIFHNA</sequence>
<reference evidence="2" key="1">
    <citation type="journal article" date="2022" name="Cell">
        <title>Design, construction, and in vivo augmentation of a complex gut microbiome.</title>
        <authorList>
            <person name="Cheng A.G."/>
            <person name="Ho P.Y."/>
            <person name="Aranda-Diaz A."/>
            <person name="Jain S."/>
            <person name="Yu F.B."/>
            <person name="Meng X."/>
            <person name="Wang M."/>
            <person name="Iakiviak M."/>
            <person name="Nagashima K."/>
            <person name="Zhao A."/>
            <person name="Murugkar P."/>
            <person name="Patil A."/>
            <person name="Atabakhsh K."/>
            <person name="Weakley A."/>
            <person name="Yan J."/>
            <person name="Brumbaugh A.R."/>
            <person name="Higginbottom S."/>
            <person name="Dimas A."/>
            <person name="Shiver A.L."/>
            <person name="Deutschbauer A."/>
            <person name="Neff N."/>
            <person name="Sonnenburg J.L."/>
            <person name="Huang K.C."/>
            <person name="Fischbach M.A."/>
        </authorList>
    </citation>
    <scope>NUCLEOTIDE SEQUENCE</scope>
    <source>
        <strain evidence="2">DSM 19829</strain>
    </source>
</reference>
<proteinExistence type="predicted"/>
<gene>
    <name evidence="2" type="ORF">NQ502_17490</name>
</gene>
<dbReference type="Proteomes" id="UP001060164">
    <property type="component" value="Chromosome"/>
</dbReference>
<dbReference type="InterPro" id="IPR002545">
    <property type="entry name" value="CheW-lke_dom"/>
</dbReference>
<dbReference type="Gene3D" id="2.40.50.180">
    <property type="entry name" value="CheA-289, Domain 4"/>
    <property type="match status" value="1"/>
</dbReference>
<accession>A0ABY5VGV4</accession>
<organism evidence="2 3">
    <name type="scientific">Ruminococcus gauvreauii</name>
    <dbReference type="NCBI Taxonomy" id="438033"/>
    <lineage>
        <taxon>Bacteria</taxon>
        <taxon>Bacillati</taxon>
        <taxon>Bacillota</taxon>
        <taxon>Clostridia</taxon>
        <taxon>Eubacteriales</taxon>
        <taxon>Oscillospiraceae</taxon>
        <taxon>Ruminococcus</taxon>
    </lineage>
</organism>
<dbReference type="EMBL" id="CP102290">
    <property type="protein sequence ID" value="UWP59135.1"/>
    <property type="molecule type" value="Genomic_DNA"/>
</dbReference>
<evidence type="ECO:0000313" key="2">
    <source>
        <dbReference type="EMBL" id="UWP59135.1"/>
    </source>
</evidence>
<protein>
    <submittedName>
        <fullName evidence="2">Chemotaxis protein CheW</fullName>
    </submittedName>
</protein>
<dbReference type="RefSeq" id="WP_028528733.1">
    <property type="nucleotide sequence ID" value="NZ_CABLBR010000014.1"/>
</dbReference>